<dbReference type="EMBL" id="UYWX01020295">
    <property type="protein sequence ID" value="VDM30345.1"/>
    <property type="molecule type" value="Genomic_DNA"/>
</dbReference>
<sequence>MECLREDVGDGVERGMRHLSSTDWVGIEVIGMRDNTRLVYFRLRLLHLLRFTLQPLEVVALVPCLGAMALIGQRILHIGTVSLVV</sequence>
<proteinExistence type="predicted"/>
<dbReference type="WBParaSite" id="TTAC_0000619301-mRNA-1">
    <property type="protein sequence ID" value="TTAC_0000619301-mRNA-1"/>
    <property type="gene ID" value="TTAC_0000619301"/>
</dbReference>
<organism evidence="3">
    <name type="scientific">Hydatigena taeniaeformis</name>
    <name type="common">Feline tapeworm</name>
    <name type="synonym">Taenia taeniaeformis</name>
    <dbReference type="NCBI Taxonomy" id="6205"/>
    <lineage>
        <taxon>Eukaryota</taxon>
        <taxon>Metazoa</taxon>
        <taxon>Spiralia</taxon>
        <taxon>Lophotrochozoa</taxon>
        <taxon>Platyhelminthes</taxon>
        <taxon>Cestoda</taxon>
        <taxon>Eucestoda</taxon>
        <taxon>Cyclophyllidea</taxon>
        <taxon>Taeniidae</taxon>
        <taxon>Hydatigera</taxon>
    </lineage>
</organism>
<protein>
    <submittedName>
        <fullName evidence="1 3">Uncharacterized protein</fullName>
    </submittedName>
</protein>
<dbReference type="AlphaFoldDB" id="A0A0R3WZH3"/>
<reference evidence="3" key="1">
    <citation type="submission" date="2017-02" db="UniProtKB">
        <authorList>
            <consortium name="WormBaseParasite"/>
        </authorList>
    </citation>
    <scope>IDENTIFICATION</scope>
</reference>
<keyword evidence="2" id="KW-1185">Reference proteome</keyword>
<accession>A0A0R3WZH3</accession>
<evidence type="ECO:0000313" key="3">
    <source>
        <dbReference type="WBParaSite" id="TTAC_0000619301-mRNA-1"/>
    </source>
</evidence>
<gene>
    <name evidence="1" type="ORF">TTAC_LOCUS6178</name>
</gene>
<reference evidence="1 2" key="2">
    <citation type="submission" date="2018-11" db="EMBL/GenBank/DDBJ databases">
        <authorList>
            <consortium name="Pathogen Informatics"/>
        </authorList>
    </citation>
    <scope>NUCLEOTIDE SEQUENCE [LARGE SCALE GENOMIC DNA]</scope>
</reference>
<dbReference type="Proteomes" id="UP000274429">
    <property type="component" value="Unassembled WGS sequence"/>
</dbReference>
<name>A0A0R3WZH3_HYDTA</name>
<evidence type="ECO:0000313" key="1">
    <source>
        <dbReference type="EMBL" id="VDM30345.1"/>
    </source>
</evidence>
<evidence type="ECO:0000313" key="2">
    <source>
        <dbReference type="Proteomes" id="UP000274429"/>
    </source>
</evidence>